<dbReference type="SUPFAM" id="SSF55486">
    <property type="entry name" value="Metalloproteases ('zincins'), catalytic domain"/>
    <property type="match status" value="1"/>
</dbReference>
<dbReference type="RefSeq" id="WP_380040271.1">
    <property type="nucleotide sequence ID" value="NZ_JBHSEH010000016.1"/>
</dbReference>
<dbReference type="PANTHER" id="PTHR30164:SF2">
    <property type="entry name" value="PROTEIN MTFA"/>
    <property type="match status" value="1"/>
</dbReference>
<dbReference type="Proteomes" id="UP001595998">
    <property type="component" value="Unassembled WGS sequence"/>
</dbReference>
<dbReference type="Gene3D" id="1.10.472.150">
    <property type="entry name" value="Glucose-regulated metallo-peptidase M90, N-terminal domain"/>
    <property type="match status" value="1"/>
</dbReference>
<sequence>MFKFLRRHALAKQPFPAAWLNVLQRRVAWYARLAPELQLRLQGRIQIFLREKTFVGCGGLEVTDAMRVIVAAQACRLELHHEPSHFPHCETIFLYPDAFISPVTRLLPGGVIEQVPTVRIGESWHRGSVVLAWTAVEAGAWAGWTGRNVVLHEFAHQLDSGSGAVDGVPLLRNRAAYARWEQVMDRSLTRLRLHLSRGEVPIDPYAAQNPPEFFAVTTELYFEAPHMLHAFDPELFQLFEDYYGVFPAHRAEAA</sequence>
<proteinExistence type="predicted"/>
<dbReference type="EMBL" id="JBHSEH010000016">
    <property type="protein sequence ID" value="MFC4427111.1"/>
    <property type="molecule type" value="Genomic_DNA"/>
</dbReference>
<protein>
    <submittedName>
        <fullName evidence="1">Zinc-dependent peptidase</fullName>
    </submittedName>
</protein>
<dbReference type="InterPro" id="IPR024079">
    <property type="entry name" value="MetalloPept_cat_dom_sf"/>
</dbReference>
<dbReference type="InterPro" id="IPR010384">
    <property type="entry name" value="MtfA_fam"/>
</dbReference>
<reference evidence="2" key="1">
    <citation type="journal article" date="2019" name="Int. J. Syst. Evol. Microbiol.">
        <title>The Global Catalogue of Microorganisms (GCM) 10K type strain sequencing project: providing services to taxonomists for standard genome sequencing and annotation.</title>
        <authorList>
            <consortium name="The Broad Institute Genomics Platform"/>
            <consortium name="The Broad Institute Genome Sequencing Center for Infectious Disease"/>
            <person name="Wu L."/>
            <person name="Ma J."/>
        </authorList>
    </citation>
    <scope>NUCLEOTIDE SEQUENCE [LARGE SCALE GENOMIC DNA]</scope>
    <source>
        <strain evidence="2">CCUG 56029</strain>
    </source>
</reference>
<dbReference type="PANTHER" id="PTHR30164">
    <property type="entry name" value="MTFA PEPTIDASE"/>
    <property type="match status" value="1"/>
</dbReference>
<dbReference type="Gene3D" id="3.40.390.10">
    <property type="entry name" value="Collagenase (Catalytic Domain)"/>
    <property type="match status" value="1"/>
</dbReference>
<evidence type="ECO:0000313" key="1">
    <source>
        <dbReference type="EMBL" id="MFC4427111.1"/>
    </source>
</evidence>
<gene>
    <name evidence="1" type="ORF">ACFOZ9_12905</name>
</gene>
<keyword evidence="2" id="KW-1185">Reference proteome</keyword>
<name>A0ABV8XNG0_9DEIO</name>
<dbReference type="InterPro" id="IPR042252">
    <property type="entry name" value="MtfA_N"/>
</dbReference>
<organism evidence="1 2">
    <name type="scientific">Deinococcus navajonensis</name>
    <dbReference type="NCBI Taxonomy" id="309884"/>
    <lineage>
        <taxon>Bacteria</taxon>
        <taxon>Thermotogati</taxon>
        <taxon>Deinococcota</taxon>
        <taxon>Deinococci</taxon>
        <taxon>Deinococcales</taxon>
        <taxon>Deinococcaceae</taxon>
        <taxon>Deinococcus</taxon>
    </lineage>
</organism>
<dbReference type="Pfam" id="PF06167">
    <property type="entry name" value="Peptidase_M90"/>
    <property type="match status" value="1"/>
</dbReference>
<comment type="caution">
    <text evidence="1">The sequence shown here is derived from an EMBL/GenBank/DDBJ whole genome shotgun (WGS) entry which is preliminary data.</text>
</comment>
<accession>A0ABV8XNG0</accession>
<dbReference type="CDD" id="cd20169">
    <property type="entry name" value="Peptidase_M90_mtfA"/>
    <property type="match status" value="1"/>
</dbReference>
<evidence type="ECO:0000313" key="2">
    <source>
        <dbReference type="Proteomes" id="UP001595998"/>
    </source>
</evidence>